<proteinExistence type="predicted"/>
<keyword evidence="2" id="KW-0472">Membrane</keyword>
<evidence type="ECO:0008006" key="5">
    <source>
        <dbReference type="Google" id="ProtNLM"/>
    </source>
</evidence>
<evidence type="ECO:0000313" key="3">
    <source>
        <dbReference type="EMBL" id="PJE67410.1"/>
    </source>
</evidence>
<dbReference type="InterPro" id="IPR023365">
    <property type="entry name" value="Sortase_dom-sf"/>
</dbReference>
<accession>A0A2M8L3B3</accession>
<dbReference type="SUPFAM" id="SSF63817">
    <property type="entry name" value="Sortase"/>
    <property type="match status" value="1"/>
</dbReference>
<dbReference type="AlphaFoldDB" id="A0A2M8L3B3"/>
<evidence type="ECO:0000256" key="1">
    <source>
        <dbReference type="ARBA" id="ARBA00022801"/>
    </source>
</evidence>
<dbReference type="GO" id="GO:0016787">
    <property type="term" value="F:hydrolase activity"/>
    <property type="evidence" value="ECO:0007669"/>
    <property type="project" value="UniProtKB-KW"/>
</dbReference>
<dbReference type="NCBIfam" id="TIGR01076">
    <property type="entry name" value="sortase_fam"/>
    <property type="match status" value="1"/>
</dbReference>
<dbReference type="EMBL" id="PFEK01000050">
    <property type="protein sequence ID" value="PJE67410.1"/>
    <property type="molecule type" value="Genomic_DNA"/>
</dbReference>
<dbReference type="Pfam" id="PF04203">
    <property type="entry name" value="Sortase"/>
    <property type="match status" value="1"/>
</dbReference>
<protein>
    <recommendedName>
        <fullName evidence="5">Sortase</fullName>
    </recommendedName>
</protein>
<feature type="transmembrane region" description="Helical" evidence="2">
    <location>
        <begin position="20"/>
        <end position="38"/>
    </location>
</feature>
<reference evidence="4" key="1">
    <citation type="submission" date="2017-09" db="EMBL/GenBank/DDBJ databases">
        <title>Depth-based differentiation of microbial function through sediment-hosted aquifers and enrichment of novel symbionts in the deep terrestrial subsurface.</title>
        <authorList>
            <person name="Probst A.J."/>
            <person name="Ladd B."/>
            <person name="Jarett J.K."/>
            <person name="Geller-Mcgrath D.E."/>
            <person name="Sieber C.M.K."/>
            <person name="Emerson J.B."/>
            <person name="Anantharaman K."/>
            <person name="Thomas B.C."/>
            <person name="Malmstrom R."/>
            <person name="Stieglmeier M."/>
            <person name="Klingl A."/>
            <person name="Woyke T."/>
            <person name="Ryan C.M."/>
            <person name="Banfield J.F."/>
        </authorList>
    </citation>
    <scope>NUCLEOTIDE SEQUENCE [LARGE SCALE GENOMIC DNA]</scope>
</reference>
<evidence type="ECO:0000256" key="2">
    <source>
        <dbReference type="SAM" id="Phobius"/>
    </source>
</evidence>
<dbReference type="Proteomes" id="UP000231474">
    <property type="component" value="Unassembled WGS sequence"/>
</dbReference>
<dbReference type="InterPro" id="IPR005754">
    <property type="entry name" value="Sortase"/>
</dbReference>
<name>A0A2M8L3B3_9BACT</name>
<keyword evidence="2" id="KW-1133">Transmembrane helix</keyword>
<comment type="caution">
    <text evidence="3">The sequence shown here is derived from an EMBL/GenBank/DDBJ whole genome shotgun (WGS) entry which is preliminary data.</text>
</comment>
<sequence length="176" mass="19856">MSREARLWRAKWDRQKIGLILILVGLVCFGIIFSFKAYQKSILSFSNVPELKEEISTDLFPKQILIPKVRIDLQVFPAKASGEIWEVSEKGSSYLLGSGVPGQKGNVVIYGHNKNKLFGPIRWLGKGEEIKVVNKKEEEFVYEVVETKTVTPNNVEVLAPTEDATLTLYTCTGFFD</sequence>
<evidence type="ECO:0000313" key="4">
    <source>
        <dbReference type="Proteomes" id="UP000231474"/>
    </source>
</evidence>
<keyword evidence="1" id="KW-0378">Hydrolase</keyword>
<dbReference type="Gene3D" id="2.40.260.10">
    <property type="entry name" value="Sortase"/>
    <property type="match status" value="1"/>
</dbReference>
<gene>
    <name evidence="3" type="ORF">COU95_02555</name>
</gene>
<organism evidence="3 4">
    <name type="scientific">Candidatus Shapirobacteria bacterium CG10_big_fil_rev_8_21_14_0_10_40_9</name>
    <dbReference type="NCBI Taxonomy" id="1974888"/>
    <lineage>
        <taxon>Bacteria</taxon>
        <taxon>Candidatus Shapironibacteriota</taxon>
    </lineage>
</organism>
<keyword evidence="2" id="KW-0812">Transmembrane</keyword>
<feature type="non-terminal residue" evidence="3">
    <location>
        <position position="176"/>
    </location>
</feature>